<dbReference type="PANTHER" id="PTHR43875">
    <property type="entry name" value="MALTODEXTRIN IMPORT ATP-BINDING PROTEIN MSMX"/>
    <property type="match status" value="1"/>
</dbReference>
<evidence type="ECO:0000256" key="3">
    <source>
        <dbReference type="ARBA" id="ARBA00022741"/>
    </source>
</evidence>
<evidence type="ECO:0000259" key="7">
    <source>
        <dbReference type="PROSITE" id="PS50893"/>
    </source>
</evidence>
<reference evidence="16 17" key="2">
    <citation type="journal article" date="2015" name="Genome Announc.">
        <title>Complete Genome Sequences of Evolved Arsenate-Resistant Metallosphaera sedula Strains.</title>
        <authorList>
            <person name="Ai C."/>
            <person name="McCarthy S."/>
            <person name="Schackwitz W."/>
            <person name="Martin J."/>
            <person name="Lipzen A."/>
            <person name="Blum P."/>
        </authorList>
    </citation>
    <scope>NUCLEOTIDE SEQUENCE [LARGE SCALE GENOMIC DNA]</scope>
    <source>
        <strain evidence="11 17">ARS120-1</strain>
        <strain evidence="12 16">ARS120-2</strain>
        <strain evidence="9 19">ARS50-1</strain>
        <strain evidence="10 18">ARS50-2</strain>
    </source>
</reference>
<dbReference type="OrthoDB" id="18368at2157"/>
<dbReference type="RefSeq" id="WP_012021128.1">
    <property type="nucleotide sequence ID" value="NZ_AP019770.1"/>
</dbReference>
<evidence type="ECO:0000313" key="15">
    <source>
        <dbReference type="Proteomes" id="UP000056255"/>
    </source>
</evidence>
<evidence type="ECO:0000256" key="4">
    <source>
        <dbReference type="ARBA" id="ARBA00022840"/>
    </source>
</evidence>
<dbReference type="InterPro" id="IPR047641">
    <property type="entry name" value="ABC_transpr_MalK/UgpC-like"/>
</dbReference>
<evidence type="ECO:0000313" key="17">
    <source>
        <dbReference type="Proteomes" id="UP000062398"/>
    </source>
</evidence>
<dbReference type="GO" id="GO:0005524">
    <property type="term" value="F:ATP binding"/>
    <property type="evidence" value="ECO:0007669"/>
    <property type="project" value="UniProtKB-KW"/>
</dbReference>
<sequence length="312" mass="34900">MSVELRQVSKRYGKVQAVKGVNLKVEKGEFFVLLGTSGSGKTTILRSIAGLERIDEGEILIDNERVHHLPPGRRNVAMVFQNFALYPHKTVYENLSQPIENLDKGERDERINEISKRLDIHHLLERYPAELSGGQQQRVALARALVKRPKVFLMDEPLSNIDVPKRVAARDLIKEIQREESITTIYVTHDQTEAMALADRIGVMLNGELRQVGHPEDIYLNPNCVDVATFFGMSVVDGGLVKESGKVGVLPEHVDLGKGPYKGVVRNVEFAGNSYMVHLSVNGDKLRALSKVRPRIGEEVEFAITRYKVLGS</sequence>
<evidence type="ECO:0000313" key="12">
    <source>
        <dbReference type="EMBL" id="AKV80943.1"/>
    </source>
</evidence>
<dbReference type="GO" id="GO:0016887">
    <property type="term" value="F:ATP hydrolysis activity"/>
    <property type="evidence" value="ECO:0007669"/>
    <property type="project" value="InterPro"/>
</dbReference>
<dbReference type="InterPro" id="IPR003593">
    <property type="entry name" value="AAA+_ATPase"/>
</dbReference>
<dbReference type="SUPFAM" id="SSF50331">
    <property type="entry name" value="MOP-like"/>
    <property type="match status" value="1"/>
</dbReference>
<keyword evidence="1" id="KW-0813">Transport</keyword>
<dbReference type="EMBL" id="CP012176">
    <property type="protein sequence ID" value="AKV83184.1"/>
    <property type="molecule type" value="Genomic_DNA"/>
</dbReference>
<evidence type="ECO:0000313" key="16">
    <source>
        <dbReference type="Proteomes" id="UP000061362"/>
    </source>
</evidence>
<keyword evidence="4 8" id="KW-0067">ATP-binding</keyword>
<dbReference type="AlphaFoldDB" id="A0A088E6F2"/>
<dbReference type="Pfam" id="PF00005">
    <property type="entry name" value="ABC_tran"/>
    <property type="match status" value="1"/>
</dbReference>
<keyword evidence="5" id="KW-1278">Translocase</keyword>
<dbReference type="Proteomes" id="UP000056255">
    <property type="component" value="Chromosome"/>
</dbReference>
<evidence type="ECO:0000313" key="8">
    <source>
        <dbReference type="EMBL" id="AIM27327.1"/>
    </source>
</evidence>
<dbReference type="PROSITE" id="PS50893">
    <property type="entry name" value="ABC_TRANSPORTER_2"/>
    <property type="match status" value="1"/>
</dbReference>
<dbReference type="GeneID" id="91755670"/>
<dbReference type="FunFam" id="3.40.50.300:FF:000042">
    <property type="entry name" value="Maltose/maltodextrin ABC transporter, ATP-binding protein"/>
    <property type="match status" value="1"/>
</dbReference>
<dbReference type="EMBL" id="CP012173">
    <property type="protein sequence ID" value="AKV76446.1"/>
    <property type="molecule type" value="Genomic_DNA"/>
</dbReference>
<organism evidence="8 14">
    <name type="scientific">Metallosphaera sedula</name>
    <dbReference type="NCBI Taxonomy" id="43687"/>
    <lineage>
        <taxon>Archaea</taxon>
        <taxon>Thermoproteota</taxon>
        <taxon>Thermoprotei</taxon>
        <taxon>Sulfolobales</taxon>
        <taxon>Sulfolobaceae</taxon>
        <taxon>Metallosphaera</taxon>
    </lineage>
</organism>
<evidence type="ECO:0000313" key="18">
    <source>
        <dbReference type="Proteomes" id="UP000062475"/>
    </source>
</evidence>
<dbReference type="SMART" id="SM00382">
    <property type="entry name" value="AAA"/>
    <property type="match status" value="1"/>
</dbReference>
<gene>
    <name evidence="8" type="ORF">HA72_1180</name>
    <name evidence="9" type="ORF">MsedA_1196</name>
    <name evidence="10" type="ORF">MsedB_1198</name>
    <name evidence="11" type="ORF">MsedC_1196</name>
    <name evidence="12" type="ORF">MsedD_1197</name>
    <name evidence="13" type="ORF">MsedE_1199</name>
</gene>
<dbReference type="InterPro" id="IPR013611">
    <property type="entry name" value="Transp-assoc_OB_typ2"/>
</dbReference>
<dbReference type="InterPro" id="IPR003439">
    <property type="entry name" value="ABC_transporter-like_ATP-bd"/>
</dbReference>
<keyword evidence="3" id="KW-0547">Nucleotide-binding</keyword>
<dbReference type="Gene3D" id="3.40.50.300">
    <property type="entry name" value="P-loop containing nucleotide triphosphate hydrolases"/>
    <property type="match status" value="1"/>
</dbReference>
<dbReference type="Proteomes" id="UP000061362">
    <property type="component" value="Chromosome"/>
</dbReference>
<dbReference type="EMBL" id="CP012172">
    <property type="protein sequence ID" value="AKV74207.1"/>
    <property type="molecule type" value="Genomic_DNA"/>
</dbReference>
<keyword evidence="6" id="KW-0472">Membrane</keyword>
<reference evidence="8 14" key="1">
    <citation type="journal article" date="2014" name="J. Bacteriol.">
        <title>Role of an Archaeal PitA Transporter in the Copper and Arsenic Resistance of Metallosphaera sedula, an Extreme Thermoacidophile.</title>
        <authorList>
            <person name="McCarthy S."/>
            <person name="Ai C."/>
            <person name="Wheaton G."/>
            <person name="Tevatia R."/>
            <person name="Eckrich V."/>
            <person name="Kelly R."/>
            <person name="Blum P."/>
        </authorList>
    </citation>
    <scope>NUCLEOTIDE SEQUENCE [LARGE SCALE GENOMIC DNA]</scope>
    <source>
        <strain evidence="8 14">CuR1</strain>
    </source>
</reference>
<evidence type="ECO:0000256" key="1">
    <source>
        <dbReference type="ARBA" id="ARBA00022448"/>
    </source>
</evidence>
<evidence type="ECO:0000313" key="13">
    <source>
        <dbReference type="EMBL" id="AKV83184.1"/>
    </source>
</evidence>
<dbReference type="EMBL" id="CP012175">
    <property type="protein sequence ID" value="AKV80943.1"/>
    <property type="molecule type" value="Genomic_DNA"/>
</dbReference>
<evidence type="ECO:0000313" key="19">
    <source>
        <dbReference type="Proteomes" id="UP000068832"/>
    </source>
</evidence>
<reference evidence="13 15" key="3">
    <citation type="submission" date="2015-07" db="EMBL/GenBank/DDBJ databases">
        <title>Physiological, transcriptional responses and genome re-sequencing of acid resistant extremely thermoacidophilic Metallosphaera sedula SARC-M1.</title>
        <authorList>
            <person name="Ai C."/>
            <person name="McCarthy S."/>
            <person name="Eckrich V."/>
            <person name="Rudrappa D."/>
            <person name="Qiu G."/>
            <person name="Blum P."/>
        </authorList>
    </citation>
    <scope>NUCLEOTIDE SEQUENCE [LARGE SCALE GENOMIC DNA]</scope>
    <source>
        <strain evidence="13 15">SARC-M1</strain>
    </source>
</reference>
<dbReference type="Pfam" id="PF08402">
    <property type="entry name" value="TOBE_2"/>
    <property type="match status" value="1"/>
</dbReference>
<dbReference type="InterPro" id="IPR027417">
    <property type="entry name" value="P-loop_NTPase"/>
</dbReference>
<dbReference type="InterPro" id="IPR008995">
    <property type="entry name" value="Mo/tungstate-bd_C_term_dom"/>
</dbReference>
<proteinExistence type="predicted"/>
<evidence type="ECO:0000313" key="10">
    <source>
        <dbReference type="EMBL" id="AKV76446.1"/>
    </source>
</evidence>
<dbReference type="PATRIC" id="fig|43687.5.peg.1278"/>
<dbReference type="Proteomes" id="UP000068832">
    <property type="component" value="Chromosome"/>
</dbReference>
<evidence type="ECO:0000256" key="6">
    <source>
        <dbReference type="ARBA" id="ARBA00023136"/>
    </source>
</evidence>
<dbReference type="Proteomes" id="UP000062398">
    <property type="component" value="Chromosome"/>
</dbReference>
<feature type="domain" description="ABC transporter" evidence="7">
    <location>
        <begin position="3"/>
        <end position="231"/>
    </location>
</feature>
<protein>
    <submittedName>
        <fullName evidence="8">Carbohydrate ABC transporter ATP-binding protein, CUT1 family</fullName>
    </submittedName>
    <submittedName>
        <fullName evidence="9">Sugar ABC transporter ATP-binding protein</fullName>
    </submittedName>
</protein>
<dbReference type="GO" id="GO:0055052">
    <property type="term" value="C:ATP-binding cassette (ABC) transporter complex, substrate-binding subunit-containing"/>
    <property type="evidence" value="ECO:0007669"/>
    <property type="project" value="TreeGrafter"/>
</dbReference>
<keyword evidence="2" id="KW-1003">Cell membrane</keyword>
<evidence type="ECO:0000256" key="5">
    <source>
        <dbReference type="ARBA" id="ARBA00022967"/>
    </source>
</evidence>
<evidence type="ECO:0000313" key="11">
    <source>
        <dbReference type="EMBL" id="AKV78698.1"/>
    </source>
</evidence>
<dbReference type="Proteomes" id="UP000062475">
    <property type="component" value="Chromosome"/>
</dbReference>
<dbReference type="OMA" id="RCHLFKE"/>
<dbReference type="GO" id="GO:0022857">
    <property type="term" value="F:transmembrane transporter activity"/>
    <property type="evidence" value="ECO:0007669"/>
    <property type="project" value="InterPro"/>
</dbReference>
<dbReference type="PROSITE" id="PS00211">
    <property type="entry name" value="ABC_TRANSPORTER_1"/>
    <property type="match status" value="1"/>
</dbReference>
<dbReference type="EMBL" id="CP012174">
    <property type="protein sequence ID" value="AKV78698.1"/>
    <property type="molecule type" value="Genomic_DNA"/>
</dbReference>
<dbReference type="SUPFAM" id="SSF52540">
    <property type="entry name" value="P-loop containing nucleoside triphosphate hydrolases"/>
    <property type="match status" value="1"/>
</dbReference>
<dbReference type="PANTHER" id="PTHR43875:SF15">
    <property type="entry name" value="TREHALOSE IMPORT ATP-BINDING PROTEIN SUGC"/>
    <property type="match status" value="1"/>
</dbReference>
<dbReference type="Proteomes" id="UP000029084">
    <property type="component" value="Chromosome"/>
</dbReference>
<accession>A0A088E6F2</accession>
<dbReference type="InterPro" id="IPR017871">
    <property type="entry name" value="ABC_transporter-like_CS"/>
</dbReference>
<evidence type="ECO:0000256" key="2">
    <source>
        <dbReference type="ARBA" id="ARBA00022475"/>
    </source>
</evidence>
<evidence type="ECO:0000313" key="14">
    <source>
        <dbReference type="Proteomes" id="UP000029084"/>
    </source>
</evidence>
<name>A0A088E6F2_9CREN</name>
<dbReference type="EMBL" id="CP008822">
    <property type="protein sequence ID" value="AIM27327.1"/>
    <property type="molecule type" value="Genomic_DNA"/>
</dbReference>
<evidence type="ECO:0000313" key="9">
    <source>
        <dbReference type="EMBL" id="AKV74207.1"/>
    </source>
</evidence>